<name>A0AAD4MPK4_9BILA</name>
<dbReference type="Pfam" id="PF00090">
    <property type="entry name" value="TSP_1"/>
    <property type="match status" value="11"/>
</dbReference>
<keyword evidence="6" id="KW-1185">Reference proteome</keyword>
<keyword evidence="1" id="KW-0677">Repeat</keyword>
<evidence type="ECO:0000256" key="4">
    <source>
        <dbReference type="SAM" id="SignalP"/>
    </source>
</evidence>
<dbReference type="Gene3D" id="2.20.100.10">
    <property type="entry name" value="Thrombospondin type-1 (TSP1) repeat"/>
    <property type="match status" value="11"/>
</dbReference>
<dbReference type="SUPFAM" id="SSF82895">
    <property type="entry name" value="TSP-1 type 1 repeat"/>
    <property type="match status" value="10"/>
</dbReference>
<feature type="signal peptide" evidence="4">
    <location>
        <begin position="1"/>
        <end position="19"/>
    </location>
</feature>
<feature type="compositionally biased region" description="Basic and acidic residues" evidence="3">
    <location>
        <begin position="168"/>
        <end position="209"/>
    </location>
</feature>
<sequence length="1267" mass="139294">MNYLLLLFGFFDLLLLVLSEKSVCEYKEAISSDSLFYYQRIELTDVVDCVERCIENAEYCKAVVFTEDMDSAKDGKSRRHFCQLYSTNSEELGRPIKANAKAPGESWLFEILDECPFRTRGSESIMERLSASAKRALKLIPAQPAESQGHRKVVKTIKSSSDFTVAEGRQRMMDDTQDRQRDSKEDKKRTFEQLSHRAHFDESSFDRESSGSQRGKYNTGENAQPAKEDLEGSFSASGHRKKAFLDERSENAVSQNDAGDTVPIRPVSVSRGGSYSSSYSAAGGYATGPCPNGICAGGGSRTSNQFSSYPQSVRGTYTNGNDNGAPCPGRPGTSDPCAPPRPPPSWSEWSNAGQCSVTCGKGVRQRKRFCSGPKEGDCKGESVKEEPCQMAECNIWTEWSEWSRCTASCGGGQKTRERTCRNGHECSGPSTETRGCNQQACPKWGPWAAWTECSRTCGKGIKQRERECTPKGEFCSEGYSSEEKSCEERPCPEWGSWEQWTECSKSCGGGERIRTRECQNGRPGECRGPGDEHLVCNTHDCPSWTDWSPWSQCSVTCGDEGSRLRQRECRYQGRVSTECQGPAQDQSACQLEPCAKWASWSSWSACSTTCGHGQQMRKRECEPRGFGCSGGDREIRFCQLAVCPYYDQWSEWGGCSVTCGLGTCERRRRCHKNDPLPGAVLPTEEELGGSATGGGGALEPLDGTADSKESEEAEDSGKKGSAAGRGKNTGRGQNTGDGSNEEEKEALKDRLIERAKSKNAGEAGQDRRPRLREHTLEVAQSSSTLLVDRRRAPIKAKTTDDQQSSYDSGGCAGPEVERKQCDAGPCCDWSSWENWGPCQMRCGEGTRTRTRTCAIQPQSYSSPLSSGSSVGGNSRAIVPYNNRPPRQVFLQNRYAMPQNRFNQYLPGGGGSTACNCPGNARESESCSVAVAPISNDKNCPVPASGSGSSFGSSSRSNSRPQFDTKDQRGGDQQLEDQRSSEYQTGPPMYPKVESTAVGGLTECFWGVWGKWRECSGSCEKASRSRERDCIRHATNCDCLGESTETQSCKLEGCEGNKGERNTDVLPAHEGDSLKLLSDGDDVELNHRDAKRSDTGTMDDDPVLSCYWSEWTPWGQCGMDGLKQRTRLCVGLKALINGCECMGNSMEQTSCTFDKIQIRPNQNQNRPQQLEKDVARDEIVTLSPNLVPKAPKSLPLIAPERQHFDQVLPASSKEEKCDWSEWSEWSQCTALDCGVEGERYRSRSCPCGSCEGGITQESEGCFRTDCPV</sequence>
<keyword evidence="2" id="KW-1015">Disulfide bond</keyword>
<evidence type="ECO:0000256" key="3">
    <source>
        <dbReference type="SAM" id="MobiDB-lite"/>
    </source>
</evidence>
<feature type="region of interest" description="Disordered" evidence="3">
    <location>
        <begin position="937"/>
        <end position="993"/>
    </location>
</feature>
<feature type="compositionally biased region" description="Basic and acidic residues" evidence="3">
    <location>
        <begin position="705"/>
        <end position="718"/>
    </location>
</feature>
<feature type="compositionally biased region" description="Polar residues" evidence="3">
    <location>
        <begin position="210"/>
        <end position="222"/>
    </location>
</feature>
<dbReference type="AlphaFoldDB" id="A0AAD4MPK4"/>
<evidence type="ECO:0000313" key="5">
    <source>
        <dbReference type="EMBL" id="KAI1700161.1"/>
    </source>
</evidence>
<gene>
    <name evidence="5" type="ORF">DdX_16882</name>
</gene>
<organism evidence="5 6">
    <name type="scientific">Ditylenchus destructor</name>
    <dbReference type="NCBI Taxonomy" id="166010"/>
    <lineage>
        <taxon>Eukaryota</taxon>
        <taxon>Metazoa</taxon>
        <taxon>Ecdysozoa</taxon>
        <taxon>Nematoda</taxon>
        <taxon>Chromadorea</taxon>
        <taxon>Rhabditida</taxon>
        <taxon>Tylenchina</taxon>
        <taxon>Tylenchomorpha</taxon>
        <taxon>Sphaerularioidea</taxon>
        <taxon>Anguinidae</taxon>
        <taxon>Anguininae</taxon>
        <taxon>Ditylenchus</taxon>
    </lineage>
</organism>
<dbReference type="SMART" id="SM00209">
    <property type="entry name" value="TSP1"/>
    <property type="match status" value="11"/>
</dbReference>
<dbReference type="InterPro" id="IPR000884">
    <property type="entry name" value="TSP1_rpt"/>
</dbReference>
<dbReference type="EMBL" id="JAKKPZ010000154">
    <property type="protein sequence ID" value="KAI1700161.1"/>
    <property type="molecule type" value="Genomic_DNA"/>
</dbReference>
<feature type="compositionally biased region" description="Basic and acidic residues" evidence="3">
    <location>
        <begin position="764"/>
        <end position="776"/>
    </location>
</feature>
<evidence type="ECO:0000256" key="1">
    <source>
        <dbReference type="ARBA" id="ARBA00022737"/>
    </source>
</evidence>
<feature type="region of interest" description="Disordered" evidence="3">
    <location>
        <begin position="158"/>
        <end position="275"/>
    </location>
</feature>
<reference evidence="5" key="1">
    <citation type="submission" date="2022-01" db="EMBL/GenBank/DDBJ databases">
        <title>Genome Sequence Resource for Two Populations of Ditylenchus destructor, the Migratory Endoparasitic Phytonematode.</title>
        <authorList>
            <person name="Zhang H."/>
            <person name="Lin R."/>
            <person name="Xie B."/>
        </authorList>
    </citation>
    <scope>NUCLEOTIDE SEQUENCE</scope>
    <source>
        <strain evidence="5">BazhouSP</strain>
    </source>
</reference>
<feature type="compositionally biased region" description="Polar residues" evidence="3">
    <location>
        <begin position="305"/>
        <end position="322"/>
    </location>
</feature>
<feature type="region of interest" description="Disordered" evidence="3">
    <location>
        <begin position="305"/>
        <end position="353"/>
    </location>
</feature>
<dbReference type="PROSITE" id="PS50092">
    <property type="entry name" value="TSP1"/>
    <property type="match status" value="11"/>
</dbReference>
<feature type="compositionally biased region" description="Basic and acidic residues" evidence="3">
    <location>
        <begin position="745"/>
        <end position="756"/>
    </location>
</feature>
<keyword evidence="4" id="KW-0732">Signal</keyword>
<dbReference type="InterPro" id="IPR036383">
    <property type="entry name" value="TSP1_rpt_sf"/>
</dbReference>
<evidence type="ECO:0000256" key="2">
    <source>
        <dbReference type="ARBA" id="ARBA00023157"/>
    </source>
</evidence>
<dbReference type="InterPro" id="IPR052065">
    <property type="entry name" value="Compl_asym_regulator"/>
</dbReference>
<dbReference type="PANTHER" id="PTHR22906:SF21">
    <property type="entry name" value="SEMA DOMAIN-CONTAINING PROTEIN"/>
    <property type="match status" value="1"/>
</dbReference>
<dbReference type="Proteomes" id="UP001201812">
    <property type="component" value="Unassembled WGS sequence"/>
</dbReference>
<feature type="chain" id="PRO_5042049012" evidence="4">
    <location>
        <begin position="20"/>
        <end position="1267"/>
    </location>
</feature>
<dbReference type="PANTHER" id="PTHR22906">
    <property type="entry name" value="PROPERDIN"/>
    <property type="match status" value="1"/>
</dbReference>
<proteinExistence type="predicted"/>
<feature type="compositionally biased region" description="Low complexity" evidence="3">
    <location>
        <begin position="944"/>
        <end position="958"/>
    </location>
</feature>
<feature type="compositionally biased region" description="Basic and acidic residues" evidence="3">
    <location>
        <begin position="962"/>
        <end position="979"/>
    </location>
</feature>
<comment type="caution">
    <text evidence="5">The sequence shown here is derived from an EMBL/GenBank/DDBJ whole genome shotgun (WGS) entry which is preliminary data.</text>
</comment>
<accession>A0AAD4MPK4</accession>
<evidence type="ECO:0000313" key="6">
    <source>
        <dbReference type="Proteomes" id="UP001201812"/>
    </source>
</evidence>
<feature type="region of interest" description="Disordered" evidence="3">
    <location>
        <begin position="675"/>
        <end position="813"/>
    </location>
</feature>
<protein>
    <submittedName>
        <fullName evidence="5">Thrombospondin type 1 domain-containing protein</fullName>
    </submittedName>
</protein>